<protein>
    <submittedName>
        <fullName evidence="2">Uncharacterized protein</fullName>
    </submittedName>
</protein>
<dbReference type="EMBL" id="GISG01025171">
    <property type="protein sequence ID" value="MBA4619408.1"/>
    <property type="molecule type" value="Transcribed_RNA"/>
</dbReference>
<dbReference type="Pfam" id="PF02519">
    <property type="entry name" value="Auxin_inducible"/>
    <property type="match status" value="1"/>
</dbReference>
<reference evidence="2" key="1">
    <citation type="journal article" date="2013" name="J. Plant Res.">
        <title>Effect of fungi and light on seed germination of three Opuntia species from semiarid lands of central Mexico.</title>
        <authorList>
            <person name="Delgado-Sanchez P."/>
            <person name="Jimenez-Bremont J.F."/>
            <person name="Guerrero-Gonzalez Mde L."/>
            <person name="Flores J."/>
        </authorList>
    </citation>
    <scope>NUCLEOTIDE SEQUENCE</scope>
    <source>
        <tissue evidence="2">Cladode</tissue>
    </source>
</reference>
<accession>A0A7C9CRX7</accession>
<dbReference type="EMBL" id="GISG01025172">
    <property type="protein sequence ID" value="MBA4619409.1"/>
    <property type="molecule type" value="Transcribed_RNA"/>
</dbReference>
<dbReference type="GO" id="GO:0009733">
    <property type="term" value="P:response to auxin"/>
    <property type="evidence" value="ECO:0007669"/>
    <property type="project" value="InterPro"/>
</dbReference>
<organism evidence="2">
    <name type="scientific">Opuntia streptacantha</name>
    <name type="common">Prickly pear cactus</name>
    <name type="synonym">Opuntia cardona</name>
    <dbReference type="NCBI Taxonomy" id="393608"/>
    <lineage>
        <taxon>Eukaryota</taxon>
        <taxon>Viridiplantae</taxon>
        <taxon>Streptophyta</taxon>
        <taxon>Embryophyta</taxon>
        <taxon>Tracheophyta</taxon>
        <taxon>Spermatophyta</taxon>
        <taxon>Magnoliopsida</taxon>
        <taxon>eudicotyledons</taxon>
        <taxon>Gunneridae</taxon>
        <taxon>Pentapetalae</taxon>
        <taxon>Caryophyllales</taxon>
        <taxon>Cactineae</taxon>
        <taxon>Cactaceae</taxon>
        <taxon>Opuntioideae</taxon>
        <taxon>Opuntia</taxon>
    </lineage>
</organism>
<sequence>MNNLHQLNLQYIDNHLPSDLSSPSMITATKQLLNLRSKSSRVPKGHVTVYIGDPEEKKQYVAPLSFLSHPTFQNLLNRNEEEFGFDHPMGGVTIPCDEQTFARIVRCQ</sequence>
<evidence type="ECO:0000313" key="2">
    <source>
        <dbReference type="EMBL" id="MBA4619409.1"/>
    </source>
</evidence>
<dbReference type="PANTHER" id="PTHR31929">
    <property type="entry name" value="SAUR-LIKE AUXIN-RESPONSIVE PROTEIN FAMILY-RELATED"/>
    <property type="match status" value="1"/>
</dbReference>
<dbReference type="InterPro" id="IPR003676">
    <property type="entry name" value="SAUR_fam"/>
</dbReference>
<reference evidence="2" key="2">
    <citation type="submission" date="2020-07" db="EMBL/GenBank/DDBJ databases">
        <authorList>
            <person name="Vera ALvarez R."/>
            <person name="Arias-Moreno D.M."/>
            <person name="Jimenez-Jacinto V."/>
            <person name="Jimenez-Bremont J.F."/>
            <person name="Swaminathan K."/>
            <person name="Moose S.P."/>
            <person name="Guerrero-Gonzalez M.L."/>
            <person name="Marino-Ramirez L."/>
            <person name="Landsman D."/>
            <person name="Rodriguez-Kessler M."/>
            <person name="Delgado-Sanchez P."/>
        </authorList>
    </citation>
    <scope>NUCLEOTIDE SEQUENCE</scope>
    <source>
        <tissue evidence="2">Cladode</tissue>
    </source>
</reference>
<evidence type="ECO:0000256" key="1">
    <source>
        <dbReference type="ARBA" id="ARBA00006974"/>
    </source>
</evidence>
<name>A0A7C9CRX7_OPUST</name>
<dbReference type="AlphaFoldDB" id="A0A7C9CRX7"/>
<comment type="similarity">
    <text evidence="1">Belongs to the ARG7 family.</text>
</comment>
<proteinExistence type="inferred from homology"/>